<dbReference type="InterPro" id="IPR035959">
    <property type="entry name" value="RutC-like_sf"/>
</dbReference>
<dbReference type="InterPro" id="IPR006056">
    <property type="entry name" value="RidA"/>
</dbReference>
<evidence type="ECO:0000256" key="1">
    <source>
        <dbReference type="ARBA" id="ARBA00010552"/>
    </source>
</evidence>
<dbReference type="Gene3D" id="3.30.1330.40">
    <property type="entry name" value="RutC-like"/>
    <property type="match status" value="1"/>
</dbReference>
<dbReference type="NCBIfam" id="TIGR00004">
    <property type="entry name" value="Rid family detoxifying hydrolase"/>
    <property type="match status" value="1"/>
</dbReference>
<accession>A0A7X8SLG1</accession>
<dbReference type="SUPFAM" id="SSF55298">
    <property type="entry name" value="YjgF-like"/>
    <property type="match status" value="1"/>
</dbReference>
<dbReference type="Pfam" id="PF01042">
    <property type="entry name" value="Ribonuc_L-PSP"/>
    <property type="match status" value="1"/>
</dbReference>
<reference evidence="2 3" key="1">
    <citation type="submission" date="2020-04" db="EMBL/GenBank/DDBJ databases">
        <title>Flammeovirga sp. SR4, a novel species isolated from seawater.</title>
        <authorList>
            <person name="Wang X."/>
        </authorList>
    </citation>
    <scope>NUCLEOTIDE SEQUENCE [LARGE SCALE GENOMIC DNA]</scope>
    <source>
        <strain evidence="2 3">SR4</strain>
    </source>
</reference>
<evidence type="ECO:0000313" key="3">
    <source>
        <dbReference type="Proteomes" id="UP000585050"/>
    </source>
</evidence>
<sequence>MKTIIYSELAPSPLGPYSQAVLSNDTLYVSGQIAIDQSTGNFVSDGIENETHQVMKNIGYVLEAAGMTYENVVKCSIFVRDMNDFANINGVYATYFNEETAPARETVQVARLPKDVGIEISCVAVK</sequence>
<comment type="caution">
    <text evidence="2">The sequence shown here is derived from an EMBL/GenBank/DDBJ whole genome shotgun (WGS) entry which is preliminary data.</text>
</comment>
<dbReference type="GO" id="GO:0005829">
    <property type="term" value="C:cytosol"/>
    <property type="evidence" value="ECO:0007669"/>
    <property type="project" value="TreeGrafter"/>
</dbReference>
<dbReference type="FunFam" id="3.30.1330.40:FF:000001">
    <property type="entry name" value="L-PSP family endoribonuclease"/>
    <property type="match status" value="1"/>
</dbReference>
<proteinExistence type="inferred from homology"/>
<dbReference type="InterPro" id="IPR006175">
    <property type="entry name" value="YjgF/YER057c/UK114"/>
</dbReference>
<dbReference type="EMBL" id="JABAIL010000004">
    <property type="protein sequence ID" value="NLR92318.1"/>
    <property type="molecule type" value="Genomic_DNA"/>
</dbReference>
<dbReference type="GO" id="GO:0019239">
    <property type="term" value="F:deaminase activity"/>
    <property type="evidence" value="ECO:0007669"/>
    <property type="project" value="TreeGrafter"/>
</dbReference>
<keyword evidence="3" id="KW-1185">Reference proteome</keyword>
<dbReference type="AlphaFoldDB" id="A0A7X8SLG1"/>
<comment type="similarity">
    <text evidence="1">Belongs to the RutC family.</text>
</comment>
<dbReference type="PANTHER" id="PTHR11803">
    <property type="entry name" value="2-IMINOBUTANOATE/2-IMINOPROPANOATE DEAMINASE RIDA"/>
    <property type="match status" value="1"/>
</dbReference>
<evidence type="ECO:0000313" key="2">
    <source>
        <dbReference type="EMBL" id="NLR92318.1"/>
    </source>
</evidence>
<gene>
    <name evidence="2" type="ORF">HGP29_13950</name>
</gene>
<organism evidence="2 3">
    <name type="scientific">Flammeovirga agarivorans</name>
    <dbReference type="NCBI Taxonomy" id="2726742"/>
    <lineage>
        <taxon>Bacteria</taxon>
        <taxon>Pseudomonadati</taxon>
        <taxon>Bacteroidota</taxon>
        <taxon>Cytophagia</taxon>
        <taxon>Cytophagales</taxon>
        <taxon>Flammeovirgaceae</taxon>
        <taxon>Flammeovirga</taxon>
    </lineage>
</organism>
<protein>
    <submittedName>
        <fullName evidence="2">RidA family protein</fullName>
    </submittedName>
</protein>
<dbReference type="Proteomes" id="UP000585050">
    <property type="component" value="Unassembled WGS sequence"/>
</dbReference>
<dbReference type="CDD" id="cd00448">
    <property type="entry name" value="YjgF_YER057c_UK114_family"/>
    <property type="match status" value="1"/>
</dbReference>
<dbReference type="PANTHER" id="PTHR11803:SF58">
    <property type="entry name" value="PROTEIN HMF1-RELATED"/>
    <property type="match status" value="1"/>
</dbReference>
<dbReference type="RefSeq" id="WP_168883033.1">
    <property type="nucleotide sequence ID" value="NZ_JABAIL010000004.1"/>
</dbReference>
<name>A0A7X8SLG1_9BACT</name>